<name>A0A0M9VQ43_9BASI</name>
<comment type="subcellular location">
    <subcellularLocation>
        <location evidence="1">Nucleus</location>
        <location evidence="1">Nuclear pore complex</location>
    </subcellularLocation>
</comment>
<evidence type="ECO:0000256" key="7">
    <source>
        <dbReference type="ARBA" id="ARBA00023242"/>
    </source>
</evidence>
<dbReference type="InterPro" id="IPR037700">
    <property type="entry name" value="NUP88/NUP82"/>
</dbReference>
<dbReference type="InterPro" id="IPR019321">
    <property type="entry name" value="Nucleoporin_Nup88"/>
</dbReference>
<dbReference type="GeneID" id="28727288"/>
<dbReference type="GO" id="GO:0000056">
    <property type="term" value="P:ribosomal small subunit export from nucleus"/>
    <property type="evidence" value="ECO:0007669"/>
    <property type="project" value="InterPro"/>
</dbReference>
<comment type="caution">
    <text evidence="8">The sequence shown here is derived from an EMBL/GenBank/DDBJ whole genome shotgun (WGS) entry which is preliminary data.</text>
</comment>
<organism evidence="8 9">
    <name type="scientific">Malassezia pachydermatis</name>
    <dbReference type="NCBI Taxonomy" id="77020"/>
    <lineage>
        <taxon>Eukaryota</taxon>
        <taxon>Fungi</taxon>
        <taxon>Dikarya</taxon>
        <taxon>Basidiomycota</taxon>
        <taxon>Ustilaginomycotina</taxon>
        <taxon>Malasseziomycetes</taxon>
        <taxon>Malasseziales</taxon>
        <taxon>Malasseziaceae</taxon>
        <taxon>Malassezia</taxon>
    </lineage>
</organism>
<dbReference type="OrthoDB" id="341482at2759"/>
<dbReference type="EMBL" id="LGAV01000003">
    <property type="protein sequence ID" value="KOS15115.1"/>
    <property type="molecule type" value="Genomic_DNA"/>
</dbReference>
<dbReference type="Proteomes" id="UP000037751">
    <property type="component" value="Unassembled WGS sequence"/>
</dbReference>
<evidence type="ECO:0000256" key="1">
    <source>
        <dbReference type="ARBA" id="ARBA00004567"/>
    </source>
</evidence>
<sequence>MRTWREALQRHALWEHRSDVTASEADTAQRTSLLAMRGADMLAVVQNQVRMTNVAQAKRQFEEESEIAPSYKILSSSLLDFPIQALAVNPTGKLLAVVGAYTMVLIILPRRGYMKQVGTHILVKAVRIGSYYHGLHGCPRIAQCAWHPLGMNGTSLMVLTDDGLLREYDVAQDVEEPAQTVSVLSQATTPRSKAAWSADDDDEQCAVAMAFGPQGLGLALPYDEPADHTDEDRDASWPSWLLFTVFVLTRSGDIVALCPYMPRHAMLPRRALLALAASEAREQEGRTLAVRYLSDLVQQATTAVNHDEDAAQDDASTTMPAWLPVTAPASVPHRIAPQGPFLQRPSPLEGDDELGPSACDLWLTCVRADQGQTSLPVLCLAERDGRMHNMVLATTMRPQWVSSIAESGTSSTPTPTLAVYECLDLGLPVPRSTLLTTNYLRLVPDPLYPDTVFVSHGYGAHVVSIQPWASALADAMQTQDKAQTHAAVQAHTRSDVSALVRLEADDRAPMAGMCVLNDVYVSYTLFVCTSDAQLAALELRLRSTMAWPEDEQAREINARGYQSVLTEPFVTPTALTHAGKAVAATSAPLTVTPATLRALGQAAEALRQQTRDVAQAGQAVQTRVAQQLAEMQRQVTQLADLAQRAAALRTETVAARLDRMEAAQQASVRRLDTLLQHLMDEHTPQLSVYEKRWFDELQRMSREFTQDGRTSAKEHLLKLSHQLDVLRPHLRSYAEQHAVARGQQLGTKQQARIESTLAKEAQLLAQARVKVQRLQQALQAHKA</sequence>
<gene>
    <name evidence="8" type="ORF">Malapachy_0901</name>
</gene>
<dbReference type="GO" id="GO:0017056">
    <property type="term" value="F:structural constituent of nuclear pore"/>
    <property type="evidence" value="ECO:0007669"/>
    <property type="project" value="InterPro"/>
</dbReference>
<accession>A0A0M9VQ43</accession>
<evidence type="ECO:0000256" key="4">
    <source>
        <dbReference type="ARBA" id="ARBA00022927"/>
    </source>
</evidence>
<keyword evidence="4" id="KW-0653">Protein transport</keyword>
<dbReference type="STRING" id="77020.A0A0M9VQ43"/>
<dbReference type="GO" id="GO:0005643">
    <property type="term" value="C:nuclear pore"/>
    <property type="evidence" value="ECO:0007669"/>
    <property type="project" value="UniProtKB-SubCell"/>
</dbReference>
<dbReference type="AlphaFoldDB" id="A0A0M9VQ43"/>
<evidence type="ECO:0000313" key="9">
    <source>
        <dbReference type="Proteomes" id="UP000037751"/>
    </source>
</evidence>
<dbReference type="InterPro" id="IPR015943">
    <property type="entry name" value="WD40/YVTN_repeat-like_dom_sf"/>
</dbReference>
<keyword evidence="3" id="KW-0509">mRNA transport</keyword>
<dbReference type="Pfam" id="PF10168">
    <property type="entry name" value="Nup88"/>
    <property type="match status" value="2"/>
</dbReference>
<evidence type="ECO:0000256" key="3">
    <source>
        <dbReference type="ARBA" id="ARBA00022816"/>
    </source>
</evidence>
<dbReference type="VEuPathDB" id="FungiDB:Malapachy_0901"/>
<keyword evidence="6" id="KW-0906">Nuclear pore complex</keyword>
<dbReference type="SUPFAM" id="SSF50978">
    <property type="entry name" value="WD40 repeat-like"/>
    <property type="match status" value="1"/>
</dbReference>
<evidence type="ECO:0000256" key="2">
    <source>
        <dbReference type="ARBA" id="ARBA00022448"/>
    </source>
</evidence>
<evidence type="ECO:0000256" key="5">
    <source>
        <dbReference type="ARBA" id="ARBA00023010"/>
    </source>
</evidence>
<dbReference type="GO" id="GO:0006406">
    <property type="term" value="P:mRNA export from nucleus"/>
    <property type="evidence" value="ECO:0007669"/>
    <property type="project" value="TreeGrafter"/>
</dbReference>
<dbReference type="InterPro" id="IPR036322">
    <property type="entry name" value="WD40_repeat_dom_sf"/>
</dbReference>
<dbReference type="PANTHER" id="PTHR13257">
    <property type="entry name" value="NUCLEOPORIN NUP84-RELATED"/>
    <property type="match status" value="1"/>
</dbReference>
<protein>
    <submittedName>
        <fullName evidence="8">Nuclear pore complex protein</fullName>
    </submittedName>
</protein>
<keyword evidence="9" id="KW-1185">Reference proteome</keyword>
<keyword evidence="5" id="KW-0811">Translocation</keyword>
<dbReference type="RefSeq" id="XP_017992747.1">
    <property type="nucleotide sequence ID" value="XM_018135413.1"/>
</dbReference>
<evidence type="ECO:0000256" key="6">
    <source>
        <dbReference type="ARBA" id="ARBA00023132"/>
    </source>
</evidence>
<dbReference type="Gene3D" id="2.130.10.10">
    <property type="entry name" value="YVTN repeat-like/Quinoprotein amine dehydrogenase"/>
    <property type="match status" value="1"/>
</dbReference>
<dbReference type="GO" id="GO:0000055">
    <property type="term" value="P:ribosomal large subunit export from nucleus"/>
    <property type="evidence" value="ECO:0007669"/>
    <property type="project" value="InterPro"/>
</dbReference>
<reference evidence="8 9" key="1">
    <citation type="submission" date="2015-07" db="EMBL/GenBank/DDBJ databases">
        <title>Draft Genome Sequence of Malassezia furfur CBS1878 and Malassezia pachydermatis CBS1879.</title>
        <authorList>
            <person name="Triana S."/>
            <person name="Ohm R."/>
            <person name="Gonzalez A."/>
            <person name="DeCock H."/>
            <person name="Restrepo S."/>
            <person name="Celis A."/>
        </authorList>
    </citation>
    <scope>NUCLEOTIDE SEQUENCE [LARGE SCALE GENOMIC DNA]</scope>
    <source>
        <strain evidence="8 9">CBS 1879</strain>
    </source>
</reference>
<dbReference type="PANTHER" id="PTHR13257:SF0">
    <property type="entry name" value="NUCLEAR PORE COMPLEX PROTEIN NUP88"/>
    <property type="match status" value="1"/>
</dbReference>
<keyword evidence="2" id="KW-0813">Transport</keyword>
<evidence type="ECO:0000313" key="8">
    <source>
        <dbReference type="EMBL" id="KOS15115.1"/>
    </source>
</evidence>
<dbReference type="GO" id="GO:0006606">
    <property type="term" value="P:protein import into nucleus"/>
    <property type="evidence" value="ECO:0007669"/>
    <property type="project" value="TreeGrafter"/>
</dbReference>
<proteinExistence type="predicted"/>
<keyword evidence="7" id="KW-0539">Nucleus</keyword>